<accession>A0A547PN88</accession>
<dbReference type="OrthoDB" id="7706685at2"/>
<comment type="caution">
    <text evidence="3">The sequence shown here is derived from an EMBL/GenBank/DDBJ whole genome shotgun (WGS) entry which is preliminary data.</text>
</comment>
<feature type="region of interest" description="Disordered" evidence="1">
    <location>
        <begin position="265"/>
        <end position="290"/>
    </location>
</feature>
<dbReference type="Proteomes" id="UP000318590">
    <property type="component" value="Unassembled WGS sequence"/>
</dbReference>
<sequence length="290" mass="30649">MKLRPILVLCLAVLLGLPLWGQDREGGIIGTGIEAAGIFGTITHLGSIWVNGQHITFDPELTVLDSTGPTRAADLRPGHTVAVVAVPDGDGWRARHIRQVTPLVGPVSEVQPDRLVVLGTTVWGENSGIAPGDRIAVSGVWRGNDVVASRFDPAENLPAQITGTWLGGDLRLGKTDLLGIAPEHLESGDVVRAVGLPRSDGLHVQQLETGLFTDPVSIVQAEGYVSPPRPDGLYTVLGSGLLAYTDAPYSMQQNERSLVCGIADTMRSGDRPDPPLPTHSLSDRLGCPAP</sequence>
<dbReference type="EMBL" id="VFSV01000041">
    <property type="protein sequence ID" value="TRD15494.1"/>
    <property type="molecule type" value="Genomic_DNA"/>
</dbReference>
<dbReference type="InterPro" id="IPR043724">
    <property type="entry name" value="DUF5666"/>
</dbReference>
<keyword evidence="4" id="KW-1185">Reference proteome</keyword>
<reference evidence="3 4" key="1">
    <citation type="submission" date="2019-06" db="EMBL/GenBank/DDBJ databases">
        <title>Paenimaribius caenipelagi gen. nov., sp. nov., isolated from a tidal flat.</title>
        <authorList>
            <person name="Yoon J.-H."/>
        </authorList>
    </citation>
    <scope>NUCLEOTIDE SEQUENCE [LARGE SCALE GENOMIC DNA]</scope>
    <source>
        <strain evidence="3 4">JBTF-M29</strain>
    </source>
</reference>
<organism evidence="3 4">
    <name type="scientific">Palleronia caenipelagi</name>
    <dbReference type="NCBI Taxonomy" id="2489174"/>
    <lineage>
        <taxon>Bacteria</taxon>
        <taxon>Pseudomonadati</taxon>
        <taxon>Pseudomonadota</taxon>
        <taxon>Alphaproteobacteria</taxon>
        <taxon>Rhodobacterales</taxon>
        <taxon>Roseobacteraceae</taxon>
        <taxon>Palleronia</taxon>
    </lineage>
</organism>
<evidence type="ECO:0000259" key="2">
    <source>
        <dbReference type="Pfam" id="PF18914"/>
    </source>
</evidence>
<protein>
    <recommendedName>
        <fullName evidence="2">DUF5666 domain-containing protein</fullName>
    </recommendedName>
</protein>
<dbReference type="RefSeq" id="WP_142835805.1">
    <property type="nucleotide sequence ID" value="NZ_VFSV01000041.1"/>
</dbReference>
<dbReference type="AlphaFoldDB" id="A0A547PN88"/>
<dbReference type="Pfam" id="PF18914">
    <property type="entry name" value="DUF5666"/>
    <property type="match status" value="2"/>
</dbReference>
<evidence type="ECO:0000313" key="3">
    <source>
        <dbReference type="EMBL" id="TRD15494.1"/>
    </source>
</evidence>
<evidence type="ECO:0000256" key="1">
    <source>
        <dbReference type="SAM" id="MobiDB-lite"/>
    </source>
</evidence>
<feature type="domain" description="DUF5666" evidence="2">
    <location>
        <begin position="105"/>
        <end position="150"/>
    </location>
</feature>
<name>A0A547PN88_9RHOB</name>
<evidence type="ECO:0000313" key="4">
    <source>
        <dbReference type="Proteomes" id="UP000318590"/>
    </source>
</evidence>
<feature type="domain" description="DUF5666" evidence="2">
    <location>
        <begin position="40"/>
        <end position="97"/>
    </location>
</feature>
<gene>
    <name evidence="3" type="ORF">FEV53_16080</name>
</gene>
<proteinExistence type="predicted"/>